<dbReference type="Pfam" id="PF03477">
    <property type="entry name" value="ATP-cone"/>
    <property type="match status" value="1"/>
</dbReference>
<evidence type="ECO:0000256" key="5">
    <source>
        <dbReference type="ARBA" id="ARBA00022840"/>
    </source>
</evidence>
<dbReference type="AlphaFoldDB" id="A0A167L8E4"/>
<reference evidence="15" key="1">
    <citation type="submission" date="2015-06" db="EMBL/GenBank/DDBJ databases">
        <title>Expansion of signal transduction pathways in fungi by whole-genome duplication.</title>
        <authorList>
            <consortium name="DOE Joint Genome Institute"/>
            <person name="Corrochano L.M."/>
            <person name="Kuo A."/>
            <person name="Marcet-Houben M."/>
            <person name="Polaino S."/>
            <person name="Salamov A."/>
            <person name="Villalobos J.M."/>
            <person name="Alvarez M.I."/>
            <person name="Avalos J."/>
            <person name="Benito E.P."/>
            <person name="Benoit I."/>
            <person name="Burger G."/>
            <person name="Camino L.P."/>
            <person name="Canovas D."/>
            <person name="Cerda-Olmedo E."/>
            <person name="Cheng J.-F."/>
            <person name="Dominguez A."/>
            <person name="Elias M."/>
            <person name="Eslava A.P."/>
            <person name="Glaser F."/>
            <person name="Grimwood J."/>
            <person name="Gutierrez G."/>
            <person name="Heitman J."/>
            <person name="Henrissat B."/>
            <person name="Iturriaga E.A."/>
            <person name="Lang B.F."/>
            <person name="Lavin J.L."/>
            <person name="Lee S."/>
            <person name="Li W."/>
            <person name="Lindquist E."/>
            <person name="Lopez-Garcia S."/>
            <person name="Luque E.M."/>
            <person name="Marcos A.T."/>
            <person name="Martin J."/>
            <person name="McCluskey K."/>
            <person name="Medina H.R."/>
            <person name="Miralles-Duran A."/>
            <person name="Miyazaki A."/>
            <person name="Munoz-Torres E."/>
            <person name="Oguiza J.A."/>
            <person name="Ohm R."/>
            <person name="Olmedo M."/>
            <person name="Orejas M."/>
            <person name="Ortiz-Castellanos L."/>
            <person name="Pisabarro A.G."/>
            <person name="Rodriguez-Romero J."/>
            <person name="Ruiz-Herrera J."/>
            <person name="Ruiz-Vazquez R."/>
            <person name="Sanz C."/>
            <person name="Schackwitz W."/>
            <person name="Schmutz J."/>
            <person name="Shahriari M."/>
            <person name="Shelest E."/>
            <person name="Silva-Franco F."/>
            <person name="Soanes D."/>
            <person name="Syed K."/>
            <person name="Tagua V.G."/>
            <person name="Talbot N.J."/>
            <person name="Thon M."/>
            <person name="De vries R.P."/>
            <person name="Wiebenga A."/>
            <person name="Yadav J.S."/>
            <person name="Braun E.L."/>
            <person name="Baker S."/>
            <person name="Garre V."/>
            <person name="Horwitz B."/>
            <person name="Torres-Martinez S."/>
            <person name="Idnurm A."/>
            <person name="Herrera-Estrella A."/>
            <person name="Gabaldon T."/>
            <person name="Grigoriev I.V."/>
        </authorList>
    </citation>
    <scope>NUCLEOTIDE SEQUENCE [LARGE SCALE GENOMIC DNA]</scope>
    <source>
        <strain evidence="15">NRRL 1555(-)</strain>
    </source>
</reference>
<dbReference type="NCBIfam" id="TIGR02506">
    <property type="entry name" value="NrdE_NrdA"/>
    <property type="match status" value="1"/>
</dbReference>
<comment type="similarity">
    <text evidence="1 12">Belongs to the ribonucleoside diphosphate reductase large chain family.</text>
</comment>
<dbReference type="VEuPathDB" id="FungiDB:PHYBLDRAFT_57847"/>
<dbReference type="InterPro" id="IPR008926">
    <property type="entry name" value="RNR_R1-su_N"/>
</dbReference>
<dbReference type="PROSITE" id="PS00089">
    <property type="entry name" value="RIBORED_LARGE"/>
    <property type="match status" value="1"/>
</dbReference>
<keyword evidence="7 12" id="KW-0215">Deoxyribonucleotide synthesis</keyword>
<evidence type="ECO:0000259" key="13">
    <source>
        <dbReference type="PROSITE" id="PS51161"/>
    </source>
</evidence>
<proteinExistence type="inferred from homology"/>
<dbReference type="InterPro" id="IPR039718">
    <property type="entry name" value="Rrm1"/>
</dbReference>
<evidence type="ECO:0000256" key="8">
    <source>
        <dbReference type="ARBA" id="ARBA00023157"/>
    </source>
</evidence>
<sequence length="787" mass="88964">MFVYKRDGRRENVAFDKITARINKLCYGLDMNYIDPTSIAQKVISGVYQGVTTVELDNLAAETAAYMTTAHPDYAILAARIAISNLHKETKKVFSQVIEDLHKYINPKTDKHSPMISDYTYNVVAKNAERLNSAIIYDRDFGYNFFGFKTLERSYLLKINGKVAERPQHLIMRVSVGIHGDDIDSVIETYNLMSEKFFTHASPTLFNAGTPRPQMSSCFLLTMKEDSIEGIYATLKICAQISKTAGGIGMSIHNIRATGSYIAGTNGYSNGILPMLRVFNNTARYVDQGGNKRPGAFAMYLEPWHPDIFTFLDLRKNFGKDEIRARDLFYALWIPDMFMRRVEENGEWSLFCPSEAPGLADVWGDEFDALYLQYEREGRARQTIKAQKLWYAILEAQTETGNPFMLYKDACNRKSNQQNLGTIKSSNLCTEIVQYSSPDEVAVCNLASLALPTYVVNREYFDFKKLHAVTKVVTKNLNKIIDVNYYPVPEAELSNMRHRPIGLGVQGLADAFMLMRYPFDSPEAKELNIQIFETIYHAALEASMEIAATLGPYETYAGSPVSKGKLQFDMWGVTPTNLWDWTSLKAKIAKHGVRNSLLVAPMPTASTSQILGFNECFEPYTSNLYTRRVLAGEFQIVNPWLLKDLVEMGLWNDNVKNQIMSDSGSIQNIAIIPPHIKALYKTVWEIAQRTIIDMAADRGAYIDQSQSLNIFIGEANFGKLTSMHFYGWKKGLKTGMYYLRTRPAVDAIKFTVDQLSLKEYRDKTSKENEADMVCSIDNKDACVSCSG</sequence>
<feature type="domain" description="ATP-cone" evidence="13">
    <location>
        <begin position="1"/>
        <end position="92"/>
    </location>
</feature>
<dbReference type="EMBL" id="KV440990">
    <property type="protein sequence ID" value="OAD69825.1"/>
    <property type="molecule type" value="Genomic_DNA"/>
</dbReference>
<evidence type="ECO:0000313" key="14">
    <source>
        <dbReference type="EMBL" id="OAD69825.1"/>
    </source>
</evidence>
<dbReference type="GeneID" id="29001164"/>
<dbReference type="InterPro" id="IPR005144">
    <property type="entry name" value="ATP-cone_dom"/>
</dbReference>
<dbReference type="PANTHER" id="PTHR11573:SF6">
    <property type="entry name" value="RIBONUCLEOSIDE-DIPHOSPHATE REDUCTASE LARGE SUBUNIT"/>
    <property type="match status" value="1"/>
</dbReference>
<dbReference type="InParanoid" id="A0A167L8E4"/>
<dbReference type="Proteomes" id="UP000077315">
    <property type="component" value="Unassembled WGS sequence"/>
</dbReference>
<organism evidence="14 15">
    <name type="scientific">Phycomyces blakesleeanus (strain ATCC 8743b / DSM 1359 / FGSC 10004 / NBRC 33097 / NRRL 1555)</name>
    <dbReference type="NCBI Taxonomy" id="763407"/>
    <lineage>
        <taxon>Eukaryota</taxon>
        <taxon>Fungi</taxon>
        <taxon>Fungi incertae sedis</taxon>
        <taxon>Mucoromycota</taxon>
        <taxon>Mucoromycotina</taxon>
        <taxon>Mucoromycetes</taxon>
        <taxon>Mucorales</taxon>
        <taxon>Phycomycetaceae</taxon>
        <taxon>Phycomyces</taxon>
    </lineage>
</organism>
<dbReference type="GO" id="GO:0004748">
    <property type="term" value="F:ribonucleoside-diphosphate reductase activity, thioredoxin disulfide as acceptor"/>
    <property type="evidence" value="ECO:0007669"/>
    <property type="project" value="UniProtKB-EC"/>
</dbReference>
<comment type="catalytic activity">
    <reaction evidence="10 12">
        <text>a 2'-deoxyribonucleoside 5'-diphosphate + [thioredoxin]-disulfide + H2O = a ribonucleoside 5'-diphosphate + [thioredoxin]-dithiol</text>
        <dbReference type="Rhea" id="RHEA:23252"/>
        <dbReference type="Rhea" id="RHEA-COMP:10698"/>
        <dbReference type="Rhea" id="RHEA-COMP:10700"/>
        <dbReference type="ChEBI" id="CHEBI:15377"/>
        <dbReference type="ChEBI" id="CHEBI:29950"/>
        <dbReference type="ChEBI" id="CHEBI:50058"/>
        <dbReference type="ChEBI" id="CHEBI:57930"/>
        <dbReference type="ChEBI" id="CHEBI:73316"/>
        <dbReference type="EC" id="1.17.4.1"/>
    </reaction>
</comment>
<dbReference type="PRINTS" id="PR01183">
    <property type="entry name" value="RIBORDTASEM1"/>
</dbReference>
<dbReference type="Pfam" id="PF00317">
    <property type="entry name" value="Ribonuc_red_lgN"/>
    <property type="match status" value="1"/>
</dbReference>
<evidence type="ECO:0000256" key="4">
    <source>
        <dbReference type="ARBA" id="ARBA00022741"/>
    </source>
</evidence>
<dbReference type="GO" id="GO:0005524">
    <property type="term" value="F:ATP binding"/>
    <property type="evidence" value="ECO:0007669"/>
    <property type="project" value="UniProtKB-UniRule"/>
</dbReference>
<gene>
    <name evidence="14" type="ORF">PHYBLDRAFT_57847</name>
</gene>
<dbReference type="PANTHER" id="PTHR11573">
    <property type="entry name" value="RIBONUCLEOSIDE-DIPHOSPHATE REDUCTASE LARGE CHAIN"/>
    <property type="match status" value="1"/>
</dbReference>
<keyword evidence="3" id="KW-0021">Allosteric enzyme</keyword>
<keyword evidence="4 11" id="KW-0547">Nucleotide-binding</keyword>
<dbReference type="SUPFAM" id="SSF51998">
    <property type="entry name" value="PFL-like glycyl radical enzymes"/>
    <property type="match status" value="1"/>
</dbReference>
<protein>
    <recommendedName>
        <fullName evidence="2 12">Ribonucleoside-diphosphate reductase</fullName>
        <ecNumber evidence="2 12">1.17.4.1</ecNumber>
    </recommendedName>
</protein>
<evidence type="ECO:0000256" key="12">
    <source>
        <dbReference type="RuleBase" id="RU003410"/>
    </source>
</evidence>
<evidence type="ECO:0000256" key="3">
    <source>
        <dbReference type="ARBA" id="ARBA00022533"/>
    </source>
</evidence>
<keyword evidence="15" id="KW-1185">Reference proteome</keyword>
<dbReference type="SUPFAM" id="SSF48168">
    <property type="entry name" value="R1 subunit of ribonucleotide reductase, N-terminal domain"/>
    <property type="match status" value="1"/>
</dbReference>
<dbReference type="GO" id="GO:0009263">
    <property type="term" value="P:deoxyribonucleotide biosynthetic process"/>
    <property type="evidence" value="ECO:0007669"/>
    <property type="project" value="UniProtKB-KW"/>
</dbReference>
<dbReference type="InterPro" id="IPR013509">
    <property type="entry name" value="RNR_lsu_N"/>
</dbReference>
<evidence type="ECO:0000313" key="15">
    <source>
        <dbReference type="Proteomes" id="UP000077315"/>
    </source>
</evidence>
<name>A0A167L8E4_PHYB8</name>
<dbReference type="RefSeq" id="XP_018287865.1">
    <property type="nucleotide sequence ID" value="XM_018440258.1"/>
</dbReference>
<dbReference type="InterPro" id="IPR000788">
    <property type="entry name" value="RNR_lg_C"/>
</dbReference>
<keyword evidence="5 11" id="KW-0067">ATP-binding</keyword>
<evidence type="ECO:0000256" key="9">
    <source>
        <dbReference type="ARBA" id="ARBA00024942"/>
    </source>
</evidence>
<keyword evidence="8" id="KW-1015">Disulfide bond</keyword>
<comment type="function">
    <text evidence="9 12">Provides the precursors necessary for DNA synthesis. Catalyzes the biosynthesis of deoxyribonucleotides from the corresponding ribonucleotides.</text>
</comment>
<evidence type="ECO:0000256" key="11">
    <source>
        <dbReference type="PROSITE-ProRule" id="PRU00492"/>
    </source>
</evidence>
<evidence type="ECO:0000256" key="10">
    <source>
        <dbReference type="ARBA" id="ARBA00047754"/>
    </source>
</evidence>
<keyword evidence="6 12" id="KW-0560">Oxidoreductase</keyword>
<dbReference type="STRING" id="763407.A0A167L8E4"/>
<dbReference type="FunFam" id="3.20.70.20:FF:000001">
    <property type="entry name" value="Ribonucleoside-diphosphate reductase"/>
    <property type="match status" value="1"/>
</dbReference>
<dbReference type="FunCoup" id="A0A167L8E4">
    <property type="interactions" value="729"/>
</dbReference>
<accession>A0A167L8E4</accession>
<dbReference type="PROSITE" id="PS51161">
    <property type="entry name" value="ATP_CONE"/>
    <property type="match status" value="1"/>
</dbReference>
<dbReference type="Gene3D" id="3.20.70.20">
    <property type="match status" value="1"/>
</dbReference>
<evidence type="ECO:0000256" key="1">
    <source>
        <dbReference type="ARBA" id="ARBA00010406"/>
    </source>
</evidence>
<evidence type="ECO:0000256" key="6">
    <source>
        <dbReference type="ARBA" id="ARBA00023002"/>
    </source>
</evidence>
<dbReference type="CDD" id="cd01679">
    <property type="entry name" value="RNR_I"/>
    <property type="match status" value="1"/>
</dbReference>
<dbReference type="InterPro" id="IPR013346">
    <property type="entry name" value="NrdE_NrdA_C"/>
</dbReference>
<dbReference type="UniPathway" id="UPA00326"/>
<dbReference type="EC" id="1.17.4.1" evidence="2 12"/>
<dbReference type="OrthoDB" id="3000483at2759"/>
<evidence type="ECO:0000256" key="2">
    <source>
        <dbReference type="ARBA" id="ARBA00012274"/>
    </source>
</evidence>
<evidence type="ECO:0000256" key="7">
    <source>
        <dbReference type="ARBA" id="ARBA00023116"/>
    </source>
</evidence>
<dbReference type="Pfam" id="PF02867">
    <property type="entry name" value="Ribonuc_red_lgC"/>
    <property type="match status" value="1"/>
</dbReference>
<dbReference type="GO" id="GO:0005971">
    <property type="term" value="C:ribonucleoside-diphosphate reductase complex"/>
    <property type="evidence" value="ECO:0007669"/>
    <property type="project" value="TreeGrafter"/>
</dbReference>